<dbReference type="InterPro" id="IPR058473">
    <property type="entry name" value="DUF8159"/>
</dbReference>
<dbReference type="Proteomes" id="UP000199215">
    <property type="component" value="Unassembled WGS sequence"/>
</dbReference>
<evidence type="ECO:0000313" key="3">
    <source>
        <dbReference type="EMBL" id="SEH49176.1"/>
    </source>
</evidence>
<dbReference type="EMBL" id="FNWU01000003">
    <property type="protein sequence ID" value="SEH49176.1"/>
    <property type="molecule type" value="Genomic_DNA"/>
</dbReference>
<proteinExistence type="predicted"/>
<dbReference type="STRING" id="1267564.SAMN05192561_10340"/>
<gene>
    <name evidence="3" type="ORF">SAMN05192561_10340</name>
</gene>
<dbReference type="Pfam" id="PF26490">
    <property type="entry name" value="DUF8159"/>
    <property type="match status" value="1"/>
</dbReference>
<sequence>MDADALADELRSFGVSVESLSLTAGTVDVTYLTAFPGETVTKREIGRACNALIDLAEQGRWNPQPVEATVIRAPGDVLGWWSVDPAWIDDLVAEELTETEFSTRVLETVVHDVDADAGDGPDTEADQGAGTGPDPEPDQGADR</sequence>
<protein>
    <recommendedName>
        <fullName evidence="2">DUF8159 domain-containing protein</fullName>
    </recommendedName>
</protein>
<keyword evidence="4" id="KW-1185">Reference proteome</keyword>
<dbReference type="AlphaFoldDB" id="A0A1H6IRB3"/>
<dbReference type="OrthoDB" id="290983at2157"/>
<name>A0A1H6IRB3_9EURY</name>
<evidence type="ECO:0000256" key="1">
    <source>
        <dbReference type="SAM" id="MobiDB-lite"/>
    </source>
</evidence>
<organism evidence="3 4">
    <name type="scientific">Halopenitus malekzadehii</name>
    <dbReference type="NCBI Taxonomy" id="1267564"/>
    <lineage>
        <taxon>Archaea</taxon>
        <taxon>Methanobacteriati</taxon>
        <taxon>Methanobacteriota</taxon>
        <taxon>Stenosarchaea group</taxon>
        <taxon>Halobacteria</taxon>
        <taxon>Halobacteriales</taxon>
        <taxon>Haloferacaceae</taxon>
        <taxon>Halopenitus</taxon>
    </lineage>
</organism>
<evidence type="ECO:0000259" key="2">
    <source>
        <dbReference type="Pfam" id="PF26490"/>
    </source>
</evidence>
<feature type="domain" description="DUF8159" evidence="2">
    <location>
        <begin position="4"/>
        <end position="112"/>
    </location>
</feature>
<dbReference type="RefSeq" id="WP_092816532.1">
    <property type="nucleotide sequence ID" value="NZ_FNWU01000003.1"/>
</dbReference>
<reference evidence="3 4" key="1">
    <citation type="submission" date="2016-10" db="EMBL/GenBank/DDBJ databases">
        <authorList>
            <person name="de Groot N.N."/>
        </authorList>
    </citation>
    <scope>NUCLEOTIDE SEQUENCE [LARGE SCALE GENOMIC DNA]</scope>
    <source>
        <strain evidence="3 4">IBRC-M10418</strain>
    </source>
</reference>
<feature type="region of interest" description="Disordered" evidence="1">
    <location>
        <begin position="112"/>
        <end position="143"/>
    </location>
</feature>
<evidence type="ECO:0000313" key="4">
    <source>
        <dbReference type="Proteomes" id="UP000199215"/>
    </source>
</evidence>
<feature type="compositionally biased region" description="Acidic residues" evidence="1">
    <location>
        <begin position="115"/>
        <end position="125"/>
    </location>
</feature>
<accession>A0A1H6IRB3</accession>